<accession>A0ABY1NCE1</accession>
<comment type="caution">
    <text evidence="2">The sequence shown here is derived from an EMBL/GenBank/DDBJ whole genome shotgun (WGS) entry which is preliminary data.</text>
</comment>
<feature type="signal peptide" evidence="1">
    <location>
        <begin position="1"/>
        <end position="20"/>
    </location>
</feature>
<keyword evidence="1" id="KW-0732">Signal</keyword>
<dbReference type="Proteomes" id="UP001157915">
    <property type="component" value="Unassembled WGS sequence"/>
</dbReference>
<evidence type="ECO:0000313" key="2">
    <source>
        <dbReference type="EMBL" id="SMP04324.1"/>
    </source>
</evidence>
<dbReference type="EMBL" id="FXUA01000001">
    <property type="protein sequence ID" value="SMP04324.1"/>
    <property type="molecule type" value="Genomic_DNA"/>
</dbReference>
<feature type="chain" id="PRO_5046209862" evidence="1">
    <location>
        <begin position="21"/>
        <end position="125"/>
    </location>
</feature>
<reference evidence="2 3" key="1">
    <citation type="submission" date="2017-05" db="EMBL/GenBank/DDBJ databases">
        <authorList>
            <person name="Varghese N."/>
            <person name="Submissions S."/>
        </authorList>
    </citation>
    <scope>NUCLEOTIDE SEQUENCE [LARGE SCALE GENOMIC DNA]</scope>
    <source>
        <strain evidence="2 3">DSM 15360</strain>
    </source>
</reference>
<keyword evidence="3" id="KW-1185">Reference proteome</keyword>
<gene>
    <name evidence="2" type="ORF">SAMN06265367_101260</name>
</gene>
<name>A0ABY1NCE1_9BACT</name>
<evidence type="ECO:0000256" key="1">
    <source>
        <dbReference type="SAM" id="SignalP"/>
    </source>
</evidence>
<evidence type="ECO:0000313" key="3">
    <source>
        <dbReference type="Proteomes" id="UP001157915"/>
    </source>
</evidence>
<proteinExistence type="predicted"/>
<sequence>MKNLFLYILLSVASIIPALSQVTNPKKYDFKLTLPSYDNLQRLEVLKDTVFFEGSTQNKKFESFEGFPGYIDKNNKLLYSQDENIVVINPAPFYSLRIITPSGNYPIQIYKPDSTKNYTLLIKDF</sequence>
<organism evidence="2 3">
    <name type="scientific">Algoriphagus winogradskyi</name>
    <dbReference type="NCBI Taxonomy" id="237017"/>
    <lineage>
        <taxon>Bacteria</taxon>
        <taxon>Pseudomonadati</taxon>
        <taxon>Bacteroidota</taxon>
        <taxon>Cytophagia</taxon>
        <taxon>Cytophagales</taxon>
        <taxon>Cyclobacteriaceae</taxon>
        <taxon>Algoriphagus</taxon>
    </lineage>
</organism>
<dbReference type="RefSeq" id="WP_283411205.1">
    <property type="nucleotide sequence ID" value="NZ_FXUA01000001.1"/>
</dbReference>
<protein>
    <submittedName>
        <fullName evidence="2">Uncharacterized protein</fullName>
    </submittedName>
</protein>